<dbReference type="InterPro" id="IPR036291">
    <property type="entry name" value="NAD(P)-bd_dom_sf"/>
</dbReference>
<dbReference type="PANTHER" id="PTHR48106:SF18">
    <property type="entry name" value="QUINONE OXIDOREDUCTASE PIG3"/>
    <property type="match status" value="1"/>
</dbReference>
<dbReference type="OrthoDB" id="8629910at2"/>
<dbReference type="CDD" id="cd08291">
    <property type="entry name" value="ETR_like_1"/>
    <property type="match status" value="1"/>
</dbReference>
<dbReference type="Gene3D" id="3.40.50.720">
    <property type="entry name" value="NAD(P)-binding Rossmann-like Domain"/>
    <property type="match status" value="1"/>
</dbReference>
<dbReference type="Proteomes" id="UP000238954">
    <property type="component" value="Chromosome"/>
</dbReference>
<dbReference type="GO" id="GO:0016651">
    <property type="term" value="F:oxidoreductase activity, acting on NAD(P)H"/>
    <property type="evidence" value="ECO:0007669"/>
    <property type="project" value="TreeGrafter"/>
</dbReference>
<dbReference type="InterPro" id="IPR011032">
    <property type="entry name" value="GroES-like_sf"/>
</dbReference>
<accession>A0A2S8B4Q9</accession>
<dbReference type="RefSeq" id="WP_105997599.1">
    <property type="nucleotide sequence ID" value="NZ_CM009578.1"/>
</dbReference>
<gene>
    <name evidence="4" type="ORF">CVO77_01660</name>
</gene>
<dbReference type="InterPro" id="IPR013149">
    <property type="entry name" value="ADH-like_C"/>
</dbReference>
<evidence type="ECO:0000313" key="5">
    <source>
        <dbReference type="Proteomes" id="UP000238954"/>
    </source>
</evidence>
<organism evidence="4 5">
    <name type="scientific">Sphingopyxis lindanitolerans</name>
    <dbReference type="NCBI Taxonomy" id="2054227"/>
    <lineage>
        <taxon>Bacteria</taxon>
        <taxon>Pseudomonadati</taxon>
        <taxon>Pseudomonadota</taxon>
        <taxon>Alphaproteobacteria</taxon>
        <taxon>Sphingomonadales</taxon>
        <taxon>Sphingomonadaceae</taxon>
        <taxon>Sphingopyxis</taxon>
    </lineage>
</organism>
<dbReference type="SUPFAM" id="SSF50129">
    <property type="entry name" value="GroES-like"/>
    <property type="match status" value="1"/>
</dbReference>
<protein>
    <submittedName>
        <fullName evidence="4">NADH oxidase</fullName>
    </submittedName>
</protein>
<dbReference type="GO" id="GO:0070402">
    <property type="term" value="F:NADPH binding"/>
    <property type="evidence" value="ECO:0007669"/>
    <property type="project" value="TreeGrafter"/>
</dbReference>
<reference evidence="5" key="1">
    <citation type="submission" date="2017-11" db="EMBL/GenBank/DDBJ databases">
        <title>The complete genome sequence of Sphingopyxis pomeranensis sp. nov. strain WS5A3p.</title>
        <authorList>
            <person name="Kaminski M.A."/>
        </authorList>
    </citation>
    <scope>NUCLEOTIDE SEQUENCE [LARGE SCALE GENOMIC DNA]</scope>
    <source>
        <strain evidence="5">WS5A3p</strain>
    </source>
</reference>
<comment type="caution">
    <text evidence="4">The sequence shown here is derived from an EMBL/GenBank/DDBJ whole genome shotgun (WGS) entry which is preliminary data.</text>
</comment>
<dbReference type="PANTHER" id="PTHR48106">
    <property type="entry name" value="QUINONE OXIDOREDUCTASE PIG3-RELATED"/>
    <property type="match status" value="1"/>
</dbReference>
<evidence type="ECO:0000256" key="2">
    <source>
        <dbReference type="ARBA" id="ARBA00023002"/>
    </source>
</evidence>
<dbReference type="SUPFAM" id="SSF51735">
    <property type="entry name" value="NAD(P)-binding Rossmann-fold domains"/>
    <property type="match status" value="1"/>
</dbReference>
<feature type="domain" description="Alcohol dehydrogenase-like C-terminal" evidence="3">
    <location>
        <begin position="187"/>
        <end position="264"/>
    </location>
</feature>
<name>A0A2S8B4Q9_9SPHN</name>
<dbReference type="AlphaFoldDB" id="A0A2S8B4Q9"/>
<keyword evidence="1" id="KW-0521">NADP</keyword>
<keyword evidence="2" id="KW-0560">Oxidoreductase</keyword>
<evidence type="ECO:0000313" key="4">
    <source>
        <dbReference type="EMBL" id="PQM27340.1"/>
    </source>
</evidence>
<keyword evidence="5" id="KW-1185">Reference proteome</keyword>
<proteinExistence type="predicted"/>
<dbReference type="Pfam" id="PF00107">
    <property type="entry name" value="ADH_zinc_N"/>
    <property type="match status" value="1"/>
</dbReference>
<dbReference type="EMBL" id="PHFW01000002">
    <property type="protein sequence ID" value="PQM27340.1"/>
    <property type="molecule type" value="Genomic_DNA"/>
</dbReference>
<dbReference type="Gene3D" id="3.90.180.10">
    <property type="entry name" value="Medium-chain alcohol dehydrogenases, catalytic domain"/>
    <property type="match status" value="1"/>
</dbReference>
<sequence>MTDLPETNTVMVTLVKPEGQLEVFFERRPMPEPKPHEVVAKVLTTPINPSDLGLLFGGADMTTARAGTRDGLPMITADVPPAGMRAMGGRIGDALAIGNEGCGVVVKAGDSPEAQALLGKTVALLGGEMYAEYRCLPVQMVMPLPDGTDPVDGASCFVNPLTSLAFTETMRMENHNAIVHTAAASNLGQMLVKICAKDGIPLVNIVRSDAQVAILKSLGAQHIVNSSADDFMDRLIDAITETGATLGFDAIGGGKLAGQILAAMEVAAVKRMTTYSRYGSDTFKQVYIYGGLDVGPTILNRSFGLTWSLSGFLLTPFMAKAGMETVGRMRQRVVDELTTTFKSHYSHETSLTGALDVATAQAYNAKRTGEKYLIRPHG</sequence>
<evidence type="ECO:0000256" key="1">
    <source>
        <dbReference type="ARBA" id="ARBA00022857"/>
    </source>
</evidence>
<evidence type="ECO:0000259" key="3">
    <source>
        <dbReference type="Pfam" id="PF00107"/>
    </source>
</evidence>